<dbReference type="AlphaFoldDB" id="A0AAN8X8W6"/>
<organism evidence="2 3">
    <name type="scientific">Halocaridina rubra</name>
    <name type="common">Hawaiian red shrimp</name>
    <dbReference type="NCBI Taxonomy" id="373956"/>
    <lineage>
        <taxon>Eukaryota</taxon>
        <taxon>Metazoa</taxon>
        <taxon>Ecdysozoa</taxon>
        <taxon>Arthropoda</taxon>
        <taxon>Crustacea</taxon>
        <taxon>Multicrustacea</taxon>
        <taxon>Malacostraca</taxon>
        <taxon>Eumalacostraca</taxon>
        <taxon>Eucarida</taxon>
        <taxon>Decapoda</taxon>
        <taxon>Pleocyemata</taxon>
        <taxon>Caridea</taxon>
        <taxon>Atyoidea</taxon>
        <taxon>Atyidae</taxon>
        <taxon>Halocaridina</taxon>
    </lineage>
</organism>
<keyword evidence="3" id="KW-1185">Reference proteome</keyword>
<evidence type="ECO:0000313" key="2">
    <source>
        <dbReference type="EMBL" id="KAK7074330.1"/>
    </source>
</evidence>
<sequence length="54" mass="5956">MSRNSNTSGPSLKKKFVGLIRQISNTGSSHSLGSEQQQPTIPRPDTFIHKYLQG</sequence>
<dbReference type="Proteomes" id="UP001381693">
    <property type="component" value="Unassembled WGS sequence"/>
</dbReference>
<reference evidence="2 3" key="1">
    <citation type="submission" date="2023-11" db="EMBL/GenBank/DDBJ databases">
        <title>Halocaridina rubra genome assembly.</title>
        <authorList>
            <person name="Smith C."/>
        </authorList>
    </citation>
    <scope>NUCLEOTIDE SEQUENCE [LARGE SCALE GENOMIC DNA]</scope>
    <source>
        <strain evidence="2">EP-1</strain>
        <tissue evidence="2">Whole</tissue>
    </source>
</reference>
<name>A0AAN8X8W6_HALRR</name>
<proteinExistence type="predicted"/>
<gene>
    <name evidence="2" type="ORF">SK128_000502</name>
</gene>
<protein>
    <submittedName>
        <fullName evidence="2">Uncharacterized protein</fullName>
    </submittedName>
</protein>
<feature type="region of interest" description="Disordered" evidence="1">
    <location>
        <begin position="23"/>
        <end position="45"/>
    </location>
</feature>
<feature type="compositionally biased region" description="Polar residues" evidence="1">
    <location>
        <begin position="23"/>
        <end position="40"/>
    </location>
</feature>
<dbReference type="EMBL" id="JAXCGZ010011663">
    <property type="protein sequence ID" value="KAK7074330.1"/>
    <property type="molecule type" value="Genomic_DNA"/>
</dbReference>
<accession>A0AAN8X8W6</accession>
<comment type="caution">
    <text evidence="2">The sequence shown here is derived from an EMBL/GenBank/DDBJ whole genome shotgun (WGS) entry which is preliminary data.</text>
</comment>
<feature type="non-terminal residue" evidence="2">
    <location>
        <position position="54"/>
    </location>
</feature>
<evidence type="ECO:0000313" key="3">
    <source>
        <dbReference type="Proteomes" id="UP001381693"/>
    </source>
</evidence>
<evidence type="ECO:0000256" key="1">
    <source>
        <dbReference type="SAM" id="MobiDB-lite"/>
    </source>
</evidence>